<dbReference type="InterPro" id="IPR036249">
    <property type="entry name" value="Thioredoxin-like_sf"/>
</dbReference>
<dbReference type="Pfam" id="PF13905">
    <property type="entry name" value="Thioredoxin_8"/>
    <property type="match status" value="1"/>
</dbReference>
<proteinExistence type="predicted"/>
<sequence length="494" mass="54115">MPSSPLTSRVRAPEFPAGMDWMNTDRPLSLAGLRGKVVLLDFWTFCCINCMHVLPDLAYLEEKYPDSLTVIGVHSAKFSNEGESVQIQKAIERYAIRHPVINDREFDVWNAYGAHAWPTFALIDPEGYLVGMTSGEGKRAVLDQAIDSLVTHHRSKGTLSPFLPPPPPSPDRSSLLRFPAKIDISGKKVLVSDSGNHRLLLLDWEEHSPEKAALREVIGQGTPGSADGSFDQAQFRDPQGIRFCPDDPDIAIVADTGNHLLRRVDFRRRSVTTIAGTGVQGWAIFEPVPAMSAVLNSPWDILFHRDGMLYVAQAGPHQIIRLDPERQEIFPVAGSAREDLVDGTGDQASLAQPSGLTSDGTRIYFVDSETSSVRVLHPGVSPRQSRVETLVGRGLFEFGNRDGSFQEARLQHPLGILWDDGLLLVADTYNHRIRALDPDARVVLSLTEGKGLDEPSDIKKGSGAYLITNTNAHEIAVLLSTSEGPVLGKVDIST</sequence>
<reference evidence="2 3" key="2">
    <citation type="journal article" date="2015" name="Biomed. Res. Int.">
        <title>Effects of Arsenite Resistance on the Growth and Functional Gene Expression of Leptospirillum ferriphilum and Acidithiobacillus thiooxidans in Pure Culture and Coculture.</title>
        <authorList>
            <person name="Jiang H."/>
            <person name="Liang Y."/>
            <person name="Yin H."/>
            <person name="Xiao Y."/>
            <person name="Guo X."/>
            <person name="Xu Y."/>
            <person name="Hu Q."/>
            <person name="Liu H."/>
            <person name="Liu X."/>
        </authorList>
    </citation>
    <scope>NUCLEOTIDE SEQUENCE [LARGE SCALE GENOMIC DNA]</scope>
    <source>
        <strain evidence="2 3">YSK</strain>
    </source>
</reference>
<dbReference type="SUPFAM" id="SSF52833">
    <property type="entry name" value="Thioredoxin-like"/>
    <property type="match status" value="1"/>
</dbReference>
<dbReference type="PANTHER" id="PTHR46388">
    <property type="entry name" value="NHL REPEAT-CONTAINING PROTEIN 2"/>
    <property type="match status" value="1"/>
</dbReference>
<accession>A0A059XXG8</accession>
<organism evidence="2 3">
    <name type="scientific">Leptospirillum ferriphilum YSK</name>
    <dbReference type="NCBI Taxonomy" id="1441628"/>
    <lineage>
        <taxon>Bacteria</taxon>
        <taxon>Pseudomonadati</taxon>
        <taxon>Nitrospirota</taxon>
        <taxon>Nitrospiria</taxon>
        <taxon>Nitrospirales</taxon>
        <taxon>Nitrospiraceae</taxon>
        <taxon>Leptospirillum</taxon>
    </lineage>
</organism>
<dbReference type="InterPro" id="IPR011042">
    <property type="entry name" value="6-blade_b-propeller_TolB-like"/>
</dbReference>
<dbReference type="PANTHER" id="PTHR46388:SF2">
    <property type="entry name" value="NHL REPEAT-CONTAINING PROTEIN 2"/>
    <property type="match status" value="1"/>
</dbReference>
<dbReference type="EMBL" id="CP007243">
    <property type="protein sequence ID" value="AIA29927.1"/>
    <property type="molecule type" value="Genomic_DNA"/>
</dbReference>
<gene>
    <name evidence="2" type="ORF">Y981_01120</name>
</gene>
<dbReference type="Gene3D" id="3.40.30.10">
    <property type="entry name" value="Glutaredoxin"/>
    <property type="match status" value="1"/>
</dbReference>
<dbReference type="Proteomes" id="UP000027059">
    <property type="component" value="Chromosome"/>
</dbReference>
<dbReference type="InterPro" id="IPR012336">
    <property type="entry name" value="Thioredoxin-like_fold"/>
</dbReference>
<dbReference type="HOGENOM" id="CLU_013730_1_0_0"/>
<name>A0A059XXG8_9BACT</name>
<evidence type="ECO:0000259" key="1">
    <source>
        <dbReference type="PROSITE" id="PS51352"/>
    </source>
</evidence>
<keyword evidence="3" id="KW-1185">Reference proteome</keyword>
<evidence type="ECO:0000313" key="3">
    <source>
        <dbReference type="Proteomes" id="UP000027059"/>
    </source>
</evidence>
<feature type="domain" description="Thioredoxin" evidence="1">
    <location>
        <begin position="6"/>
        <end position="151"/>
    </location>
</feature>
<evidence type="ECO:0000313" key="2">
    <source>
        <dbReference type="EMBL" id="AIA29927.1"/>
    </source>
</evidence>
<dbReference type="PROSITE" id="PS51352">
    <property type="entry name" value="THIOREDOXIN_2"/>
    <property type="match status" value="1"/>
</dbReference>
<protein>
    <recommendedName>
        <fullName evidence="1">Thioredoxin domain-containing protein</fullName>
    </recommendedName>
</protein>
<dbReference type="AlphaFoldDB" id="A0A059XXG8"/>
<dbReference type="SUPFAM" id="SSF63825">
    <property type="entry name" value="YWTD domain"/>
    <property type="match status" value="1"/>
</dbReference>
<dbReference type="RefSeq" id="WP_014959968.1">
    <property type="nucleotide sequence ID" value="NZ_CP007243.1"/>
</dbReference>
<dbReference type="KEGG" id="lfp:Y981_01120"/>
<dbReference type="InterPro" id="IPR013766">
    <property type="entry name" value="Thioredoxin_domain"/>
</dbReference>
<dbReference type="OrthoDB" id="9799230at2"/>
<dbReference type="Gene3D" id="2.120.10.30">
    <property type="entry name" value="TolB, C-terminal domain"/>
    <property type="match status" value="2"/>
</dbReference>
<reference evidence="3" key="1">
    <citation type="submission" date="2014-02" db="EMBL/GenBank/DDBJ databases">
        <title>Complete genome sequence and comparative genomic analysis of the nitrogen-fixing bacterium Leptospirillum ferriphilum YSK.</title>
        <authorList>
            <person name="Guo X."/>
            <person name="Yin H."/>
            <person name="Liang Y."/>
            <person name="Hu Q."/>
            <person name="Ma L."/>
            <person name="Xiao Y."/>
            <person name="Zhang X."/>
            <person name="Qiu G."/>
            <person name="Liu X."/>
        </authorList>
    </citation>
    <scope>NUCLEOTIDE SEQUENCE [LARGE SCALE GENOMIC DNA]</scope>
    <source>
        <strain evidence="3">YSK</strain>
    </source>
</reference>